<dbReference type="InterPro" id="IPR004358">
    <property type="entry name" value="Sig_transdc_His_kin-like_C"/>
</dbReference>
<evidence type="ECO:0000256" key="1">
    <source>
        <dbReference type="ARBA" id="ARBA00000085"/>
    </source>
</evidence>
<keyword evidence="4" id="KW-0175">Coiled coil</keyword>
<evidence type="ECO:0000256" key="2">
    <source>
        <dbReference type="ARBA" id="ARBA00012438"/>
    </source>
</evidence>
<dbReference type="InterPro" id="IPR036890">
    <property type="entry name" value="HATPase_C_sf"/>
</dbReference>
<comment type="caution">
    <text evidence="8">The sequence shown here is derived from an EMBL/GenBank/DDBJ whole genome shotgun (WGS) entry which is preliminary data.</text>
</comment>
<dbReference type="InterPro" id="IPR029016">
    <property type="entry name" value="GAF-like_dom_sf"/>
</dbReference>
<dbReference type="Gene3D" id="3.30.450.40">
    <property type="match status" value="1"/>
</dbReference>
<dbReference type="InterPro" id="IPR027417">
    <property type="entry name" value="P-loop_NTPase"/>
</dbReference>
<reference evidence="8 9" key="1">
    <citation type="submission" date="2018-12" db="EMBL/GenBank/DDBJ databases">
        <title>The genome of Variovorax gossypii DSM 100435.</title>
        <authorList>
            <person name="Gao J."/>
            <person name="Sun J."/>
        </authorList>
    </citation>
    <scope>NUCLEOTIDE SEQUENCE [LARGE SCALE GENOMIC DNA]</scope>
    <source>
        <strain evidence="8 9">DSM 100435</strain>
    </source>
</reference>
<dbReference type="InterPro" id="IPR011009">
    <property type="entry name" value="Kinase-like_dom_sf"/>
</dbReference>
<dbReference type="InterPro" id="IPR041664">
    <property type="entry name" value="AAA_16"/>
</dbReference>
<dbReference type="PROSITE" id="PS50011">
    <property type="entry name" value="PROTEIN_KINASE_DOM"/>
    <property type="match status" value="1"/>
</dbReference>
<evidence type="ECO:0000256" key="5">
    <source>
        <dbReference type="SAM" id="MobiDB-lite"/>
    </source>
</evidence>
<evidence type="ECO:0000256" key="4">
    <source>
        <dbReference type="SAM" id="Coils"/>
    </source>
</evidence>
<dbReference type="EC" id="2.7.13.3" evidence="2"/>
<dbReference type="Gene3D" id="1.10.510.10">
    <property type="entry name" value="Transferase(Phosphotransferase) domain 1"/>
    <property type="match status" value="1"/>
</dbReference>
<dbReference type="EMBL" id="RXOE01000009">
    <property type="protein sequence ID" value="RTQ31569.1"/>
    <property type="molecule type" value="Genomic_DNA"/>
</dbReference>
<dbReference type="Pfam" id="PF13191">
    <property type="entry name" value="AAA_16"/>
    <property type="match status" value="1"/>
</dbReference>
<feature type="domain" description="Protein kinase" evidence="6">
    <location>
        <begin position="32"/>
        <end position="294"/>
    </location>
</feature>
<evidence type="ECO:0000313" key="8">
    <source>
        <dbReference type="EMBL" id="RTQ31569.1"/>
    </source>
</evidence>
<dbReference type="SUPFAM" id="SSF56112">
    <property type="entry name" value="Protein kinase-like (PK-like)"/>
    <property type="match status" value="1"/>
</dbReference>
<keyword evidence="3" id="KW-0597">Phosphoprotein</keyword>
<evidence type="ECO:0000259" key="7">
    <source>
        <dbReference type="PROSITE" id="PS50109"/>
    </source>
</evidence>
<dbReference type="InterPro" id="IPR036097">
    <property type="entry name" value="HisK_dim/P_sf"/>
</dbReference>
<dbReference type="PROSITE" id="PS50109">
    <property type="entry name" value="HIS_KIN"/>
    <property type="match status" value="1"/>
</dbReference>
<dbReference type="Pfam" id="PF02518">
    <property type="entry name" value="HATPase_c"/>
    <property type="match status" value="1"/>
</dbReference>
<dbReference type="OrthoDB" id="9801841at2"/>
<feature type="region of interest" description="Disordered" evidence="5">
    <location>
        <begin position="1"/>
        <end position="20"/>
    </location>
</feature>
<dbReference type="Gene3D" id="1.10.287.130">
    <property type="match status" value="1"/>
</dbReference>
<dbReference type="PRINTS" id="PR00344">
    <property type="entry name" value="BCTRLSENSOR"/>
</dbReference>
<evidence type="ECO:0000259" key="6">
    <source>
        <dbReference type="PROSITE" id="PS50011"/>
    </source>
</evidence>
<dbReference type="InterPro" id="IPR003018">
    <property type="entry name" value="GAF"/>
</dbReference>
<dbReference type="CDD" id="cd00082">
    <property type="entry name" value="HisKA"/>
    <property type="match status" value="1"/>
</dbReference>
<dbReference type="SMART" id="SM00388">
    <property type="entry name" value="HisKA"/>
    <property type="match status" value="1"/>
</dbReference>
<accession>A0A431TEI0</accession>
<feature type="coiled-coil region" evidence="4">
    <location>
        <begin position="1466"/>
        <end position="1500"/>
    </location>
</feature>
<protein>
    <recommendedName>
        <fullName evidence="2">histidine kinase</fullName>
        <ecNumber evidence="2">2.7.13.3</ecNumber>
    </recommendedName>
</protein>
<dbReference type="Pfam" id="PF00069">
    <property type="entry name" value="Pkinase"/>
    <property type="match status" value="1"/>
</dbReference>
<dbReference type="SMART" id="SM00220">
    <property type="entry name" value="S_TKc"/>
    <property type="match status" value="1"/>
</dbReference>
<dbReference type="SUPFAM" id="SSF52540">
    <property type="entry name" value="P-loop containing nucleoside triphosphate hydrolases"/>
    <property type="match status" value="1"/>
</dbReference>
<dbReference type="InterPro" id="IPR005467">
    <property type="entry name" value="His_kinase_dom"/>
</dbReference>
<dbReference type="PANTHER" id="PTHR43642:SF1">
    <property type="entry name" value="HYBRID SIGNAL TRANSDUCTION HISTIDINE KINASE G"/>
    <property type="match status" value="1"/>
</dbReference>
<proteinExistence type="predicted"/>
<evidence type="ECO:0000256" key="3">
    <source>
        <dbReference type="ARBA" id="ARBA00022553"/>
    </source>
</evidence>
<dbReference type="Proteomes" id="UP000267418">
    <property type="component" value="Unassembled WGS sequence"/>
</dbReference>
<organism evidence="8 9">
    <name type="scientific">Variovorax gossypii</name>
    <dbReference type="NCBI Taxonomy" id="1679495"/>
    <lineage>
        <taxon>Bacteria</taxon>
        <taxon>Pseudomonadati</taxon>
        <taxon>Pseudomonadota</taxon>
        <taxon>Betaproteobacteria</taxon>
        <taxon>Burkholderiales</taxon>
        <taxon>Comamonadaceae</taxon>
        <taxon>Variovorax</taxon>
    </lineage>
</organism>
<dbReference type="Pfam" id="PF01590">
    <property type="entry name" value="GAF"/>
    <property type="match status" value="1"/>
</dbReference>
<evidence type="ECO:0000313" key="9">
    <source>
        <dbReference type="Proteomes" id="UP000267418"/>
    </source>
</evidence>
<dbReference type="InterPro" id="IPR000719">
    <property type="entry name" value="Prot_kinase_dom"/>
</dbReference>
<dbReference type="GO" id="GO:0000155">
    <property type="term" value="F:phosphorelay sensor kinase activity"/>
    <property type="evidence" value="ECO:0007669"/>
    <property type="project" value="InterPro"/>
</dbReference>
<dbReference type="SMART" id="SM00387">
    <property type="entry name" value="HATPase_c"/>
    <property type="match status" value="1"/>
</dbReference>
<name>A0A431TEI0_9BURK</name>
<dbReference type="Gene3D" id="3.30.565.10">
    <property type="entry name" value="Histidine kinase-like ATPase, C-terminal domain"/>
    <property type="match status" value="1"/>
</dbReference>
<dbReference type="GO" id="GO:0005524">
    <property type="term" value="F:ATP binding"/>
    <property type="evidence" value="ECO:0007669"/>
    <property type="project" value="InterPro"/>
</dbReference>
<keyword evidence="9" id="KW-1185">Reference proteome</keyword>
<sequence>MQHQEPPGQEDAEAVLPDAPVVAQHGTSSVRYRDFRELGAGTPRLERARAHGVASSLVAGRGQTTPATAALLQREYSLRHVLRDEWAAVPVALVPHGESFLLILKDPGGEPLPRSGAPCADAGAFVAFALRLTAAVGAMHAAGVLHRALTPDRMLLCEDGRACLTGFGQAATFGGEDKVAGDDQLSWDEDSFNYMAPELGARMNLRVDARADLYALGCIFYESMTGRLPFEGADAAARVHAHATRVARAPAELVPGLPEQLSLLVMKLLEKTPEHRYADAAGVLADLRRCETLLRQHGRIPRFALDAHSALRKPGGTGLVLGRDAELQALLALYREVADSARSRAAWVSGPSGIGKSTLLREAVARMQRPGVPLLAAAKSEQGRRGKPYALLVEALDPLLQHVIGCANEEFAVWRNRIAAAAKPVERTLTGLLPALGVILGAPSGQPVPAPPDAAPALERERVLQGMARLIACFAAPTRPLVMLLDDLQWADVETLQVLERLLYQHDDAALLLIGTFRDNEVDAAHPLRAGRLAEMPQAVRIELGPLDEGALREMIALTLQQDASVVGELADLIGRKTERNPLFARHLLHLLADDGLLAYDAETASWRWSLEQLASHPGADTVGDLMARRFEQLPAATQAVLRVMACLGHRTSGQELALAMDVQPGTDADRRLQAALDSAREAGSIQRDGEDWGFWHDRIREAAYASIPPGERPRMHLQIVRRQLRHASDSARVFSLAAQAGLARPAVEAPQERRDFARLNLEAGRQAKAATAHHSALGFFRAALAFLGEADTSEDGLHARALCGEAEFMTGALEAAEGRLSALEEVAGDGIFGADLARLRAALYTTLGNFDRALDVGLAFLGKSGIVMPRRPDAAAVDREHAVLQEWIDRHGIGALRQLPVVADPLRRAITDIFADLIPPALYTDQDLVDLILLRMIGLNIAQGHSDASADGYVCMTQVFGVRYGNYAAAREFGALALHLVDERGLAQYRGRVYMTFGTMVVPWTQPARAARDYIRRAYDVAVASGDHTFAIYCGRNQATGMLFAGEYLGDVRDTVERGLAVARDANFQLVIEALLAQKLLLAQLQDGTAGTTGNGDEQPSPPREDQPATLVDFAYWVYRLQAALLGGRLAEAIEARHRAEACAASGRTFAESGDLPFYGALALLALPARDASQQAALQRDVKQLQAWSQACPANFLARFQLVRAEMCRIDGDPLAAVEAYARAVSHARRHGFTQVEALAAEHAAAFHAGRGDDLSAHGNLRHARGAWQRWGATAKVRQLQASHPGLFEIEDPVPNTRRMQGLDAQAVLRISTALAGEIVPVRLVETLLRTALENAGAESGTLALLRHEAWQVRAQARVLDGAVTLTQEGVAFDAGTLPVSIVQAVARTQQHIVVDDARESASLAQDDYIRRRRPRSILCVPLMRHAMLVGVLYLENNLASHVFTPAKAEVLEVIASQAAFALENARLYEELIDQNQQRAQAEEQLRSTLAELERATRLKAMGELVASIVHEVGQPIAAVDTSASAALRWLDRSPPDIGEAREMLTHISRSALRARTIIQGLRAKARNAEPQFGVFDLGEALREAATLVAGALDTMGVTLETTGLGAPLAVHGDRVQLQQVAVNLLMNGAESMASLPPGPHPLSMACVHDDEHVRIVVEDAGPGVVLGAAEHLLKPLFTTKSNGMGMGLAICKSILDAHGGTLELRQREPTGMRAVFSLPRPGPGHR</sequence>
<dbReference type="SUPFAM" id="SSF47384">
    <property type="entry name" value="Homodimeric domain of signal transducing histidine kinase"/>
    <property type="match status" value="1"/>
</dbReference>
<dbReference type="SMART" id="SM00065">
    <property type="entry name" value="GAF"/>
    <property type="match status" value="1"/>
</dbReference>
<feature type="domain" description="Histidine kinase" evidence="7">
    <location>
        <begin position="1509"/>
        <end position="1724"/>
    </location>
</feature>
<dbReference type="PANTHER" id="PTHR43642">
    <property type="entry name" value="HYBRID SIGNAL TRANSDUCTION HISTIDINE KINASE G"/>
    <property type="match status" value="1"/>
</dbReference>
<gene>
    <name evidence="8" type="ORF">EJP69_26010</name>
</gene>
<dbReference type="InterPro" id="IPR003661">
    <property type="entry name" value="HisK_dim/P_dom"/>
</dbReference>
<dbReference type="InterPro" id="IPR053159">
    <property type="entry name" value="Hybrid_Histidine_Kinase"/>
</dbReference>
<comment type="catalytic activity">
    <reaction evidence="1">
        <text>ATP + protein L-histidine = ADP + protein N-phospho-L-histidine.</text>
        <dbReference type="EC" id="2.7.13.3"/>
    </reaction>
</comment>
<dbReference type="SUPFAM" id="SSF55781">
    <property type="entry name" value="GAF domain-like"/>
    <property type="match status" value="1"/>
</dbReference>
<dbReference type="Gene3D" id="3.40.50.300">
    <property type="entry name" value="P-loop containing nucleotide triphosphate hydrolases"/>
    <property type="match status" value="1"/>
</dbReference>
<dbReference type="SUPFAM" id="SSF55874">
    <property type="entry name" value="ATPase domain of HSP90 chaperone/DNA topoisomerase II/histidine kinase"/>
    <property type="match status" value="1"/>
</dbReference>
<dbReference type="InterPro" id="IPR003594">
    <property type="entry name" value="HATPase_dom"/>
</dbReference>